<sequence>MTLQSTLLNCLRLPSLEIATYDTEGARQIWETKSLVKSSRRCLPVTLNCIGQDREKQSDLAFTQWLGNVTQPHRARESAIGCARLNWHTETPDSSRSSGLAPGEPLATLKVQSPALLVLLSIEAEVVLHTMNG</sequence>
<keyword evidence="2" id="KW-1185">Reference proteome</keyword>
<evidence type="ECO:0000313" key="2">
    <source>
        <dbReference type="Proteomes" id="UP001283361"/>
    </source>
</evidence>
<accession>A0AAE1ARF3</accession>
<dbReference type="EMBL" id="JAWDGP010001473">
    <property type="protein sequence ID" value="KAK3791367.1"/>
    <property type="molecule type" value="Genomic_DNA"/>
</dbReference>
<gene>
    <name evidence="1" type="ORF">RRG08_012549</name>
</gene>
<comment type="caution">
    <text evidence="1">The sequence shown here is derived from an EMBL/GenBank/DDBJ whole genome shotgun (WGS) entry which is preliminary data.</text>
</comment>
<proteinExistence type="predicted"/>
<organism evidence="1 2">
    <name type="scientific">Elysia crispata</name>
    <name type="common">lettuce slug</name>
    <dbReference type="NCBI Taxonomy" id="231223"/>
    <lineage>
        <taxon>Eukaryota</taxon>
        <taxon>Metazoa</taxon>
        <taxon>Spiralia</taxon>
        <taxon>Lophotrochozoa</taxon>
        <taxon>Mollusca</taxon>
        <taxon>Gastropoda</taxon>
        <taxon>Heterobranchia</taxon>
        <taxon>Euthyneura</taxon>
        <taxon>Panpulmonata</taxon>
        <taxon>Sacoglossa</taxon>
        <taxon>Placobranchoidea</taxon>
        <taxon>Plakobranchidae</taxon>
        <taxon>Elysia</taxon>
    </lineage>
</organism>
<dbReference type="AlphaFoldDB" id="A0AAE1ARF3"/>
<protein>
    <submittedName>
        <fullName evidence="1">Uncharacterized protein</fullName>
    </submittedName>
</protein>
<name>A0AAE1ARF3_9GAST</name>
<reference evidence="1" key="1">
    <citation type="journal article" date="2023" name="G3 (Bethesda)">
        <title>A reference genome for the long-term kleptoplast-retaining sea slug Elysia crispata morphotype clarki.</title>
        <authorList>
            <person name="Eastman K.E."/>
            <person name="Pendleton A.L."/>
            <person name="Shaikh M.A."/>
            <person name="Suttiyut T."/>
            <person name="Ogas R."/>
            <person name="Tomko P."/>
            <person name="Gavelis G."/>
            <person name="Widhalm J.R."/>
            <person name="Wisecaver J.H."/>
        </authorList>
    </citation>
    <scope>NUCLEOTIDE SEQUENCE</scope>
    <source>
        <strain evidence="1">ECLA1</strain>
    </source>
</reference>
<evidence type="ECO:0000313" key="1">
    <source>
        <dbReference type="EMBL" id="KAK3791367.1"/>
    </source>
</evidence>
<dbReference type="Proteomes" id="UP001283361">
    <property type="component" value="Unassembled WGS sequence"/>
</dbReference>